<dbReference type="Pfam" id="PF04795">
    <property type="entry name" value="PAPA-1"/>
    <property type="match status" value="1"/>
</dbReference>
<dbReference type="GO" id="GO:0031011">
    <property type="term" value="C:Ino80 complex"/>
    <property type="evidence" value="ECO:0007669"/>
    <property type="project" value="Ensembl"/>
</dbReference>
<reference evidence="4" key="2">
    <citation type="submission" date="2025-09" db="UniProtKB">
        <authorList>
            <consortium name="Ensembl"/>
        </authorList>
    </citation>
    <scope>IDENTIFICATION</scope>
</reference>
<evidence type="ECO:0000313" key="5">
    <source>
        <dbReference type="Proteomes" id="UP000694392"/>
    </source>
</evidence>
<dbReference type="GO" id="GO:0006275">
    <property type="term" value="P:regulation of DNA replication"/>
    <property type="evidence" value="ECO:0007669"/>
    <property type="project" value="Ensembl"/>
</dbReference>
<evidence type="ECO:0000256" key="2">
    <source>
        <dbReference type="SAM" id="MobiDB-lite"/>
    </source>
</evidence>
<dbReference type="InterPro" id="IPR006880">
    <property type="entry name" value="INO80B_C"/>
</dbReference>
<dbReference type="SMART" id="SM01406">
    <property type="entry name" value="PAPA-1"/>
    <property type="match status" value="1"/>
</dbReference>
<dbReference type="AlphaFoldDB" id="A0A8D0LAZ0"/>
<dbReference type="Ensembl" id="ENSSPUT00000023073.1">
    <property type="protein sequence ID" value="ENSSPUP00000021650.1"/>
    <property type="gene ID" value="ENSSPUG00000016625.1"/>
</dbReference>
<dbReference type="Pfam" id="PF04438">
    <property type="entry name" value="zf-HIT"/>
    <property type="match status" value="1"/>
</dbReference>
<dbReference type="InterPro" id="IPR007529">
    <property type="entry name" value="Znf_HIT"/>
</dbReference>
<dbReference type="CDD" id="cd23021">
    <property type="entry name" value="zf-HIT_IN80B"/>
    <property type="match status" value="1"/>
</dbReference>
<sequence length="337" mass="37666">MSKAWRRGGGRMEATELGGEDDSNGHGSHKKKHKKHKKKHKKKHHHVDVGPGFSAELLELGPALPKPQLKLKIKLGGQILGTKSVPTFTVIPEGPRSPSPLMVVDDEDEPMEGVPIEQYRAWLDEDSNLEPLPLPELDTESGFPPREEEEEQRWLDALERGELDDNGELKKEVDETLLTARQKALLHKQQSQPLLELPMGYKTKELTEEMLVKREERARKRRLQAAKKAEENKNQTIERLTKTSKAKVKTLRERKSKLAPCPTIRYRNAADAITVSFPPGTALLLPPAATAPALPVPTRCGVSDCANLKRYSCSRTGVPLCSLGCYKKNLLVRQVAD</sequence>
<evidence type="ECO:0000256" key="1">
    <source>
        <dbReference type="SAM" id="Coils"/>
    </source>
</evidence>
<dbReference type="GO" id="GO:0051726">
    <property type="term" value="P:regulation of cell cycle"/>
    <property type="evidence" value="ECO:0007669"/>
    <property type="project" value="Ensembl"/>
</dbReference>
<dbReference type="GO" id="GO:0045893">
    <property type="term" value="P:positive regulation of DNA-templated transcription"/>
    <property type="evidence" value="ECO:0007669"/>
    <property type="project" value="Ensembl"/>
</dbReference>
<gene>
    <name evidence="4" type="primary">INO80B</name>
</gene>
<reference evidence="4" key="1">
    <citation type="submission" date="2025-08" db="UniProtKB">
        <authorList>
            <consortium name="Ensembl"/>
        </authorList>
    </citation>
    <scope>IDENTIFICATION</scope>
</reference>
<feature type="domain" description="INO80 complex subunit B-like conserved region" evidence="3">
    <location>
        <begin position="209"/>
        <end position="281"/>
    </location>
</feature>
<accession>A0A8D0LAZ0</accession>
<dbReference type="GO" id="GO:0005730">
    <property type="term" value="C:nucleolus"/>
    <property type="evidence" value="ECO:0007669"/>
    <property type="project" value="Ensembl"/>
</dbReference>
<dbReference type="Proteomes" id="UP000694392">
    <property type="component" value="Unplaced"/>
</dbReference>
<feature type="coiled-coil region" evidence="1">
    <location>
        <begin position="212"/>
        <end position="246"/>
    </location>
</feature>
<protein>
    <submittedName>
        <fullName evidence="4">INO80 complex subunit B</fullName>
    </submittedName>
</protein>
<dbReference type="GO" id="GO:0006338">
    <property type="term" value="P:chromatin remodeling"/>
    <property type="evidence" value="ECO:0007669"/>
    <property type="project" value="Ensembl"/>
</dbReference>
<name>A0A8D0LAZ0_SPHPU</name>
<evidence type="ECO:0000259" key="3">
    <source>
        <dbReference type="SMART" id="SM01406"/>
    </source>
</evidence>
<keyword evidence="1" id="KW-0175">Coiled coil</keyword>
<dbReference type="GeneTree" id="ENSGT00390000001754"/>
<dbReference type="PANTHER" id="PTHR21561">
    <property type="entry name" value="INO80 COMPLEX SUBUNIT B"/>
    <property type="match status" value="1"/>
</dbReference>
<feature type="compositionally biased region" description="Basic residues" evidence="2">
    <location>
        <begin position="27"/>
        <end position="46"/>
    </location>
</feature>
<dbReference type="GO" id="GO:0060382">
    <property type="term" value="P:regulation of DNA strand elongation"/>
    <property type="evidence" value="ECO:0007669"/>
    <property type="project" value="Ensembl"/>
</dbReference>
<dbReference type="PANTHER" id="PTHR21561:SF12">
    <property type="entry name" value="INO80 COMPLEX SUBUNIT B"/>
    <property type="match status" value="1"/>
</dbReference>
<feature type="region of interest" description="Disordered" evidence="2">
    <location>
        <begin position="1"/>
        <end position="50"/>
    </location>
</feature>
<dbReference type="GO" id="GO:0016604">
    <property type="term" value="C:nuclear body"/>
    <property type="evidence" value="ECO:0007669"/>
    <property type="project" value="Ensembl"/>
</dbReference>
<dbReference type="OMA" id="MPCGVIG"/>
<proteinExistence type="predicted"/>
<keyword evidence="5" id="KW-1185">Reference proteome</keyword>
<organism evidence="4 5">
    <name type="scientific">Sphenodon punctatus</name>
    <name type="common">Tuatara</name>
    <name type="synonym">Hatteria punctata</name>
    <dbReference type="NCBI Taxonomy" id="8508"/>
    <lineage>
        <taxon>Eukaryota</taxon>
        <taxon>Metazoa</taxon>
        <taxon>Chordata</taxon>
        <taxon>Craniata</taxon>
        <taxon>Vertebrata</taxon>
        <taxon>Euteleostomi</taxon>
        <taxon>Lepidosauria</taxon>
        <taxon>Sphenodontia</taxon>
        <taxon>Sphenodontidae</taxon>
        <taxon>Sphenodon</taxon>
    </lineage>
</organism>
<dbReference type="InterPro" id="IPR029523">
    <property type="entry name" value="INO80B/Ies2"/>
</dbReference>
<evidence type="ECO:0000313" key="4">
    <source>
        <dbReference type="Ensembl" id="ENSSPUP00000021650.1"/>
    </source>
</evidence>
<dbReference type="GO" id="GO:0033044">
    <property type="term" value="P:regulation of chromosome organization"/>
    <property type="evidence" value="ECO:0007669"/>
    <property type="project" value="Ensembl"/>
</dbReference>